<accession>A0A9E2KKT6</accession>
<dbReference type="InterPro" id="IPR020095">
    <property type="entry name" value="PsdUridine_synth_TruA_C"/>
</dbReference>
<protein>
    <recommendedName>
        <fullName evidence="4">tRNA pseudouridine synthase</fullName>
        <ecNumber evidence="4">5.4.99.12</ecNumber>
    </recommendedName>
</protein>
<gene>
    <name evidence="6" type="ORF">H9864_04595</name>
</gene>
<dbReference type="GO" id="GO:0160147">
    <property type="term" value="F:tRNA pseudouridine(38-40) synthase activity"/>
    <property type="evidence" value="ECO:0007669"/>
    <property type="project" value="UniProtKB-EC"/>
</dbReference>
<evidence type="ECO:0000313" key="6">
    <source>
        <dbReference type="EMBL" id="MBU3819634.1"/>
    </source>
</evidence>
<name>A0A9E2KKT6_9FIRM</name>
<dbReference type="SUPFAM" id="SSF55120">
    <property type="entry name" value="Pseudouridine synthase"/>
    <property type="match status" value="1"/>
</dbReference>
<dbReference type="CDD" id="cd02570">
    <property type="entry name" value="PseudoU_synth_EcTruA"/>
    <property type="match status" value="1"/>
</dbReference>
<organism evidence="6 7">
    <name type="scientific">Candidatus Faecalibacterium intestinavium</name>
    <dbReference type="NCBI Taxonomy" id="2838580"/>
    <lineage>
        <taxon>Bacteria</taxon>
        <taxon>Bacillati</taxon>
        <taxon>Bacillota</taxon>
        <taxon>Clostridia</taxon>
        <taxon>Eubacteriales</taxon>
        <taxon>Oscillospiraceae</taxon>
        <taxon>Faecalibacterium</taxon>
    </lineage>
</organism>
<sequence>MNYLLTLAYDGTHYCGFQVQPNGRSVAAAFQDGLEAVLGCRPDIKGCSRTDAGVHALGFALNFHADCRIPVCKLPLALNSRLPRDIRVLSARVVPEDFHARYAAHTKTYVYRILNSAIDSPFDAGYYHRIPGRLDTEQMARAAAGFVGKHDFLALCAAGSSAAAHGDTVRTITECTVTRAGDRVEIQVTADGYLYN</sequence>
<feature type="domain" description="Pseudouridine synthase I TruA alpha/beta" evidence="5">
    <location>
        <begin position="142"/>
        <end position="196"/>
    </location>
</feature>
<dbReference type="GO" id="GO:0031119">
    <property type="term" value="P:tRNA pseudouridine synthesis"/>
    <property type="evidence" value="ECO:0007669"/>
    <property type="project" value="TreeGrafter"/>
</dbReference>
<dbReference type="Proteomes" id="UP000824178">
    <property type="component" value="Unassembled WGS sequence"/>
</dbReference>
<comment type="caution">
    <text evidence="6">The sequence shown here is derived from an EMBL/GenBank/DDBJ whole genome shotgun (WGS) entry which is preliminary data.</text>
</comment>
<evidence type="ECO:0000256" key="1">
    <source>
        <dbReference type="ARBA" id="ARBA00009375"/>
    </source>
</evidence>
<reference evidence="6" key="1">
    <citation type="journal article" date="2021" name="PeerJ">
        <title>Extensive microbial diversity within the chicken gut microbiome revealed by metagenomics and culture.</title>
        <authorList>
            <person name="Gilroy R."/>
            <person name="Ravi A."/>
            <person name="Getino M."/>
            <person name="Pursley I."/>
            <person name="Horton D.L."/>
            <person name="Alikhan N.F."/>
            <person name="Baker D."/>
            <person name="Gharbi K."/>
            <person name="Hall N."/>
            <person name="Watson M."/>
            <person name="Adriaenssens E.M."/>
            <person name="Foster-Nyarko E."/>
            <person name="Jarju S."/>
            <person name="Secka A."/>
            <person name="Antonio M."/>
            <person name="Oren A."/>
            <person name="Chaudhuri R.R."/>
            <person name="La Ragione R."/>
            <person name="Hildebrand F."/>
            <person name="Pallen M.J."/>
        </authorList>
    </citation>
    <scope>NUCLEOTIDE SEQUENCE</scope>
    <source>
        <strain evidence="6">742</strain>
    </source>
</reference>
<dbReference type="EMBL" id="JAHLFH010000098">
    <property type="protein sequence ID" value="MBU3819634.1"/>
    <property type="molecule type" value="Genomic_DNA"/>
</dbReference>
<keyword evidence="3 4" id="KW-0413">Isomerase</keyword>
<dbReference type="InterPro" id="IPR020094">
    <property type="entry name" value="TruA/RsuA/RluB/E/F_N"/>
</dbReference>
<dbReference type="PANTHER" id="PTHR11142:SF0">
    <property type="entry name" value="TRNA PSEUDOURIDINE SYNTHASE-LIKE 1"/>
    <property type="match status" value="1"/>
</dbReference>
<feature type="non-terminal residue" evidence="6">
    <location>
        <position position="196"/>
    </location>
</feature>
<reference evidence="6" key="2">
    <citation type="submission" date="2021-04" db="EMBL/GenBank/DDBJ databases">
        <authorList>
            <person name="Gilroy R."/>
        </authorList>
    </citation>
    <scope>NUCLEOTIDE SEQUENCE</scope>
    <source>
        <strain evidence="6">742</strain>
    </source>
</reference>
<evidence type="ECO:0000256" key="4">
    <source>
        <dbReference type="RuleBase" id="RU003792"/>
    </source>
</evidence>
<keyword evidence="2 4" id="KW-0819">tRNA processing</keyword>
<dbReference type="Gene3D" id="3.30.70.660">
    <property type="entry name" value="Pseudouridine synthase I, catalytic domain, C-terminal subdomain"/>
    <property type="match status" value="1"/>
</dbReference>
<dbReference type="EC" id="5.4.99.12" evidence="4"/>
<dbReference type="InterPro" id="IPR020103">
    <property type="entry name" value="PsdUridine_synth_cat_dom_sf"/>
</dbReference>
<dbReference type="Pfam" id="PF01416">
    <property type="entry name" value="PseudoU_synth_1"/>
    <property type="match status" value="2"/>
</dbReference>
<dbReference type="PANTHER" id="PTHR11142">
    <property type="entry name" value="PSEUDOURIDYLATE SYNTHASE"/>
    <property type="match status" value="1"/>
</dbReference>
<dbReference type="InterPro" id="IPR020097">
    <property type="entry name" value="PsdUridine_synth_TruA_a/b_dom"/>
</dbReference>
<evidence type="ECO:0000256" key="3">
    <source>
        <dbReference type="ARBA" id="ARBA00023235"/>
    </source>
</evidence>
<proteinExistence type="inferred from homology"/>
<dbReference type="AlphaFoldDB" id="A0A9E2KKT6"/>
<comment type="catalytic activity">
    <reaction evidence="4">
        <text>uridine(38/39/40) in tRNA = pseudouridine(38/39/40) in tRNA</text>
        <dbReference type="Rhea" id="RHEA:22376"/>
        <dbReference type="Rhea" id="RHEA-COMP:10085"/>
        <dbReference type="Rhea" id="RHEA-COMP:10087"/>
        <dbReference type="ChEBI" id="CHEBI:65314"/>
        <dbReference type="ChEBI" id="CHEBI:65315"/>
        <dbReference type="EC" id="5.4.99.12"/>
    </reaction>
</comment>
<evidence type="ECO:0000313" key="7">
    <source>
        <dbReference type="Proteomes" id="UP000824178"/>
    </source>
</evidence>
<comment type="similarity">
    <text evidence="1 4">Belongs to the tRNA pseudouridine synthase TruA family.</text>
</comment>
<evidence type="ECO:0000259" key="5">
    <source>
        <dbReference type="Pfam" id="PF01416"/>
    </source>
</evidence>
<feature type="domain" description="Pseudouridine synthase I TruA alpha/beta" evidence="5">
    <location>
        <begin position="8"/>
        <end position="102"/>
    </location>
</feature>
<dbReference type="Gene3D" id="3.30.70.580">
    <property type="entry name" value="Pseudouridine synthase I, catalytic domain, N-terminal subdomain"/>
    <property type="match status" value="1"/>
</dbReference>
<dbReference type="InterPro" id="IPR001406">
    <property type="entry name" value="PsdUridine_synth_TruA"/>
</dbReference>
<evidence type="ECO:0000256" key="2">
    <source>
        <dbReference type="ARBA" id="ARBA00022694"/>
    </source>
</evidence>
<dbReference type="GO" id="GO:0003723">
    <property type="term" value="F:RNA binding"/>
    <property type="evidence" value="ECO:0007669"/>
    <property type="project" value="InterPro"/>
</dbReference>